<evidence type="ECO:0000313" key="3">
    <source>
        <dbReference type="Proteomes" id="UP001374535"/>
    </source>
</evidence>
<sequence>MAFPQRIVGTRDNFGGDGATTVWRWRDQVVFVLVCGGVLDVFLLIPFPSFLALICVRMEGVSSLFSFWFSSGCKEEDAKLALQMQCSSRCLYGDEGFCVSWPGFSFRVFEFSVLAQGSRIGGGDFLFPFCRL</sequence>
<feature type="transmembrane region" description="Helical" evidence="1">
    <location>
        <begin position="29"/>
        <end position="56"/>
    </location>
</feature>
<organism evidence="2 3">
    <name type="scientific">Vigna mungo</name>
    <name type="common">Black gram</name>
    <name type="synonym">Phaseolus mungo</name>
    <dbReference type="NCBI Taxonomy" id="3915"/>
    <lineage>
        <taxon>Eukaryota</taxon>
        <taxon>Viridiplantae</taxon>
        <taxon>Streptophyta</taxon>
        <taxon>Embryophyta</taxon>
        <taxon>Tracheophyta</taxon>
        <taxon>Spermatophyta</taxon>
        <taxon>Magnoliopsida</taxon>
        <taxon>eudicotyledons</taxon>
        <taxon>Gunneridae</taxon>
        <taxon>Pentapetalae</taxon>
        <taxon>rosids</taxon>
        <taxon>fabids</taxon>
        <taxon>Fabales</taxon>
        <taxon>Fabaceae</taxon>
        <taxon>Papilionoideae</taxon>
        <taxon>50 kb inversion clade</taxon>
        <taxon>NPAAA clade</taxon>
        <taxon>indigoferoid/millettioid clade</taxon>
        <taxon>Phaseoleae</taxon>
        <taxon>Vigna</taxon>
    </lineage>
</organism>
<evidence type="ECO:0008006" key="4">
    <source>
        <dbReference type="Google" id="ProtNLM"/>
    </source>
</evidence>
<keyword evidence="1" id="KW-1133">Transmembrane helix</keyword>
<keyword evidence="1" id="KW-0472">Membrane</keyword>
<keyword evidence="1" id="KW-0812">Transmembrane</keyword>
<keyword evidence="3" id="KW-1185">Reference proteome</keyword>
<protein>
    <recommendedName>
        <fullName evidence="4">Transmembrane protein</fullName>
    </recommendedName>
</protein>
<proteinExistence type="predicted"/>
<gene>
    <name evidence="2" type="ORF">V8G54_001389</name>
</gene>
<dbReference type="AlphaFoldDB" id="A0AAQ3P719"/>
<dbReference type="Proteomes" id="UP001374535">
    <property type="component" value="Chromosome 1"/>
</dbReference>
<reference evidence="2 3" key="1">
    <citation type="journal article" date="2023" name="Life. Sci Alliance">
        <title>Evolutionary insights into 3D genome organization and epigenetic landscape of Vigna mungo.</title>
        <authorList>
            <person name="Junaid A."/>
            <person name="Singh B."/>
            <person name="Bhatia S."/>
        </authorList>
    </citation>
    <scope>NUCLEOTIDE SEQUENCE [LARGE SCALE GENOMIC DNA]</scope>
    <source>
        <strain evidence="2">Urdbean</strain>
    </source>
</reference>
<accession>A0AAQ3P719</accession>
<evidence type="ECO:0000313" key="2">
    <source>
        <dbReference type="EMBL" id="WVZ22845.1"/>
    </source>
</evidence>
<evidence type="ECO:0000256" key="1">
    <source>
        <dbReference type="SAM" id="Phobius"/>
    </source>
</evidence>
<dbReference type="EMBL" id="CP144700">
    <property type="protein sequence ID" value="WVZ22845.1"/>
    <property type="molecule type" value="Genomic_DNA"/>
</dbReference>
<name>A0AAQ3P719_VIGMU</name>